<keyword evidence="2" id="KW-0677">Repeat</keyword>
<accession>A0AAF5PHQ6</accession>
<evidence type="ECO:0000313" key="8">
    <source>
        <dbReference type="WBParaSite" id="mrna-Wban_00773"/>
    </source>
</evidence>
<evidence type="ECO:0000256" key="5">
    <source>
        <dbReference type="PROSITE-ProRule" id="PRU00042"/>
    </source>
</evidence>
<dbReference type="PROSITE" id="PS00028">
    <property type="entry name" value="ZINC_FINGER_C2H2_1"/>
    <property type="match status" value="3"/>
</dbReference>
<dbReference type="InterPro" id="IPR036236">
    <property type="entry name" value="Znf_C2H2_sf"/>
</dbReference>
<feature type="domain" description="C2H2-type" evidence="6">
    <location>
        <begin position="242"/>
        <end position="265"/>
    </location>
</feature>
<dbReference type="SMART" id="SM00355">
    <property type="entry name" value="ZnF_C2H2"/>
    <property type="match status" value="4"/>
</dbReference>
<evidence type="ECO:0000256" key="4">
    <source>
        <dbReference type="ARBA" id="ARBA00022833"/>
    </source>
</evidence>
<feature type="domain" description="C2H2-type" evidence="6">
    <location>
        <begin position="212"/>
        <end position="239"/>
    </location>
</feature>
<dbReference type="WBParaSite" id="mrna-Wban_00773">
    <property type="protein sequence ID" value="mrna-Wban_00773"/>
    <property type="gene ID" value="Wban_00773"/>
</dbReference>
<evidence type="ECO:0000259" key="6">
    <source>
        <dbReference type="PROSITE" id="PS50157"/>
    </source>
</evidence>
<sequence length="667" mass="76217">MMMQIEQQYLNLNDVRMSQSTEATVAPVVISPTEVDNVNITLEKNQQCACKDCGKLFNSVWYLKQHAVKHSNDRPFKCKFCYKTYKFRSNLYQHKCPDRTKNGNLLFNKRLMYRLTVNHLNLFDTRELSLQQTSEEFAQSDFGNFFSRRSNFTISSKPIDHIESIDIPIEAIASEVLAVKQQIELHEPIAPKRFLKQPVIDNYLQKYRNKLYQCRKCKLQFPTRGYLSRHDAQHNELEQLSLQCEMCPQRFFNDFELRKHIELHSKGSGILCKKCCASFRSMLALRRHRNQSRQCMSSISTRFNNQNIDEYAYIDAIDAEVQMSSVTTEIISDNFDEGRSFIASDKNDDCGDGDASSSADCYQHFSSNLTRSEDHNNEDDTLIYENGTKRTITTVKIKLGSTSVVSIMKKNDESNNDKQSLNKNRVLYPELNDMEATNSKLILEGEPKRQLSYDSGISHLFTNRYNSYISPDRIISSHHSGISSDSSSSDGAIASGESNFATFAFDNFLSNNAGSNVYDGLILEGDRPLILHSHIHAIKVEAIPRPIVDFIGCTTQAIRDEINLCETLFTVRTYFLRKIAVYITVLQTVEFFNSICGKQKKLNRNLLVGTAASAAVQQTSTANCLKTTQSISKYWDTVAKNESENLQLMIKNNFIELTNFSLCFFFG</sequence>
<reference evidence="7" key="1">
    <citation type="submission" date="2015-03" db="EMBL/GenBank/DDBJ databases">
        <title>Wuchereria bancrofti Genome Sequencing Papua New Guinea Strain.</title>
        <authorList>
            <person name="Small S.T."/>
            <person name="Serre D."/>
            <person name="Zimmerman P.A."/>
        </authorList>
    </citation>
    <scope>NUCLEOTIDE SEQUENCE [LARGE SCALE GENOMIC DNA]</scope>
    <source>
        <strain evidence="7">pt0022</strain>
    </source>
</reference>
<name>A0AAF5PHQ6_WUCBA</name>
<keyword evidence="1" id="KW-0479">Metal-binding</keyword>
<keyword evidence="3 5" id="KW-0863">Zinc-finger</keyword>
<proteinExistence type="predicted"/>
<reference evidence="8" key="3">
    <citation type="submission" date="2024-02" db="UniProtKB">
        <authorList>
            <consortium name="WormBaseParasite"/>
        </authorList>
    </citation>
    <scope>IDENTIFICATION</scope>
    <source>
        <strain evidence="8">pt0022</strain>
    </source>
</reference>
<evidence type="ECO:0000256" key="1">
    <source>
        <dbReference type="ARBA" id="ARBA00022723"/>
    </source>
</evidence>
<dbReference type="AlphaFoldDB" id="A0AAF5PHQ6"/>
<dbReference type="GO" id="GO:0000977">
    <property type="term" value="F:RNA polymerase II transcription regulatory region sequence-specific DNA binding"/>
    <property type="evidence" value="ECO:0007669"/>
    <property type="project" value="TreeGrafter"/>
</dbReference>
<dbReference type="Gene3D" id="3.30.160.60">
    <property type="entry name" value="Classic Zinc Finger"/>
    <property type="match status" value="2"/>
</dbReference>
<dbReference type="GO" id="GO:0005634">
    <property type="term" value="C:nucleus"/>
    <property type="evidence" value="ECO:0007669"/>
    <property type="project" value="TreeGrafter"/>
</dbReference>
<dbReference type="InterPro" id="IPR013087">
    <property type="entry name" value="Znf_C2H2_type"/>
</dbReference>
<dbReference type="GO" id="GO:0008270">
    <property type="term" value="F:zinc ion binding"/>
    <property type="evidence" value="ECO:0007669"/>
    <property type="project" value="UniProtKB-KW"/>
</dbReference>
<dbReference type="SUPFAM" id="SSF57667">
    <property type="entry name" value="beta-beta-alpha zinc fingers"/>
    <property type="match status" value="2"/>
</dbReference>
<dbReference type="PROSITE" id="PS50157">
    <property type="entry name" value="ZINC_FINGER_C2H2_2"/>
    <property type="match status" value="3"/>
</dbReference>
<evidence type="ECO:0000256" key="3">
    <source>
        <dbReference type="ARBA" id="ARBA00022771"/>
    </source>
</evidence>
<evidence type="ECO:0000313" key="7">
    <source>
        <dbReference type="Proteomes" id="UP000093561"/>
    </source>
</evidence>
<reference evidence="7" key="2">
    <citation type="journal article" date="2016" name="Mol. Ecol.">
        <title>Population genomics of the filarial nematode parasite Wuchereria bancrofti from mosquitoes.</title>
        <authorList>
            <person name="Small S.T."/>
            <person name="Reimer L.J."/>
            <person name="Tisch D.J."/>
            <person name="King C.L."/>
            <person name="Christensen B.M."/>
            <person name="Siba P.M."/>
            <person name="Kazura J.W."/>
            <person name="Serre D."/>
            <person name="Zimmerman P.A."/>
        </authorList>
    </citation>
    <scope>NUCLEOTIDE SEQUENCE</scope>
    <source>
        <strain evidence="7">pt0022</strain>
    </source>
</reference>
<dbReference type="PANTHER" id="PTHR24409">
    <property type="entry name" value="ZINC FINGER PROTEIN 142"/>
    <property type="match status" value="1"/>
</dbReference>
<protein>
    <recommendedName>
        <fullName evidence="6">C2H2-type domain-containing protein</fullName>
    </recommendedName>
</protein>
<dbReference type="PANTHER" id="PTHR24409:SF295">
    <property type="entry name" value="AZ2-RELATED"/>
    <property type="match status" value="1"/>
</dbReference>
<evidence type="ECO:0000256" key="2">
    <source>
        <dbReference type="ARBA" id="ARBA00022737"/>
    </source>
</evidence>
<organism evidence="7 8">
    <name type="scientific">Wuchereria bancrofti</name>
    <dbReference type="NCBI Taxonomy" id="6293"/>
    <lineage>
        <taxon>Eukaryota</taxon>
        <taxon>Metazoa</taxon>
        <taxon>Ecdysozoa</taxon>
        <taxon>Nematoda</taxon>
        <taxon>Chromadorea</taxon>
        <taxon>Rhabditida</taxon>
        <taxon>Spirurina</taxon>
        <taxon>Spiruromorpha</taxon>
        <taxon>Filarioidea</taxon>
        <taxon>Onchocercidae</taxon>
        <taxon>Wuchereria</taxon>
    </lineage>
</organism>
<feature type="domain" description="C2H2-type" evidence="6">
    <location>
        <begin position="48"/>
        <end position="75"/>
    </location>
</feature>
<dbReference type="Proteomes" id="UP000093561">
    <property type="component" value="Unassembled WGS sequence"/>
</dbReference>
<keyword evidence="4" id="KW-0862">Zinc</keyword>
<dbReference type="GO" id="GO:0000981">
    <property type="term" value="F:DNA-binding transcription factor activity, RNA polymerase II-specific"/>
    <property type="evidence" value="ECO:0007669"/>
    <property type="project" value="TreeGrafter"/>
</dbReference>